<evidence type="ECO:0000256" key="4">
    <source>
        <dbReference type="ARBA" id="ARBA00035129"/>
    </source>
</evidence>
<sequence>MFAFTALRALARQVLPVSRSALLCKPVSSAFQMAPQRLFSTTPTVLKTNTSTRTKENVHDLETFLKLIGRDTIEHLDAFEGDLQKFLNTTSKQMKNMGIDTSQRRYLLRWKHKFVNDLEPLREHKRGKKKNGGERKAKAVKAKRRLQQMQEEREKWATQEKEAEDKGERDF</sequence>
<dbReference type="VEuPathDB" id="FungiDB:CJJ09_002609"/>
<accession>A0A0L0P141</accession>
<dbReference type="VEuPathDB" id="FungiDB:CJI97_000651"/>
<comment type="caution">
    <text evidence="8">The sequence shown here is derived from an EMBL/GenBank/DDBJ whole genome shotgun (WGS) entry which is preliminary data.</text>
</comment>
<feature type="domain" description="Small ribosomal subunit protein mS41 SAM" evidence="7">
    <location>
        <begin position="61"/>
        <end position="117"/>
    </location>
</feature>
<evidence type="ECO:0000313" key="8">
    <source>
        <dbReference type="EMBL" id="KND99720.1"/>
    </source>
</evidence>
<keyword evidence="3" id="KW-0496">Mitochondrion</keyword>
<dbReference type="GO" id="GO:0005739">
    <property type="term" value="C:mitochondrion"/>
    <property type="evidence" value="ECO:0007669"/>
    <property type="project" value="UniProtKB-SubCell"/>
</dbReference>
<feature type="region of interest" description="Disordered" evidence="6">
    <location>
        <begin position="122"/>
        <end position="171"/>
    </location>
</feature>
<dbReference type="AlphaFoldDB" id="A0A0L0P141"/>
<dbReference type="VEuPathDB" id="FungiDB:B9J08_000649"/>
<comment type="similarity">
    <text evidence="2">Belongs to the mitochondrion-specific ribosomal protein mS41 family.</text>
</comment>
<evidence type="ECO:0000256" key="1">
    <source>
        <dbReference type="ARBA" id="ARBA00004173"/>
    </source>
</evidence>
<organism evidence="8 9">
    <name type="scientific">Candidozyma auris</name>
    <name type="common">Yeast</name>
    <name type="synonym">Candida auris</name>
    <dbReference type="NCBI Taxonomy" id="498019"/>
    <lineage>
        <taxon>Eukaryota</taxon>
        <taxon>Fungi</taxon>
        <taxon>Dikarya</taxon>
        <taxon>Ascomycota</taxon>
        <taxon>Saccharomycotina</taxon>
        <taxon>Pichiomycetes</taxon>
        <taxon>Metschnikowiaceae</taxon>
        <taxon>Candidozyma</taxon>
    </lineage>
</organism>
<dbReference type="Pfam" id="PF09597">
    <property type="entry name" value="SAM_Ribosomal_mS41"/>
    <property type="match status" value="1"/>
</dbReference>
<name>A0A0L0P141_CANAR</name>
<proteinExistence type="inferred from homology"/>
<dbReference type="VEuPathDB" id="FungiDB:QG37_03133"/>
<evidence type="ECO:0000256" key="5">
    <source>
        <dbReference type="ARBA" id="ARBA00035341"/>
    </source>
</evidence>
<evidence type="ECO:0000256" key="3">
    <source>
        <dbReference type="ARBA" id="ARBA00023128"/>
    </source>
</evidence>
<dbReference type="InterPro" id="IPR039603">
    <property type="entry name" value="Ribosomal_mS41"/>
</dbReference>
<dbReference type="VEuPathDB" id="FungiDB:CJJ07_003006"/>
<dbReference type="Proteomes" id="UP000037122">
    <property type="component" value="Unassembled WGS sequence"/>
</dbReference>
<gene>
    <name evidence="8" type="ORF">QG37_03133</name>
</gene>
<dbReference type="SMART" id="SM01238">
    <property type="entry name" value="IGR"/>
    <property type="match status" value="1"/>
</dbReference>
<feature type="compositionally biased region" description="Basic and acidic residues" evidence="6">
    <location>
        <begin position="150"/>
        <end position="171"/>
    </location>
</feature>
<dbReference type="VEuPathDB" id="FungiDB:CJI96_0003447"/>
<dbReference type="InterPro" id="IPR019083">
    <property type="entry name" value="SAM_Ribosomal_mS41"/>
</dbReference>
<dbReference type="PANTHER" id="PTHR28235:SF1">
    <property type="entry name" value="SMALL RIBOSOMAL SUBUNIT PROTEIN MS41"/>
    <property type="match status" value="1"/>
</dbReference>
<protein>
    <recommendedName>
        <fullName evidence="4">Small ribosomal subunit protein mS41</fullName>
    </recommendedName>
    <alternativeName>
        <fullName evidence="5">Protein FYV4, mitochondrial</fullName>
    </alternativeName>
</protein>
<dbReference type="EMBL" id="LGST01000021">
    <property type="protein sequence ID" value="KND99720.1"/>
    <property type="molecule type" value="Genomic_DNA"/>
</dbReference>
<comment type="subcellular location">
    <subcellularLocation>
        <location evidence="1">Mitochondrion</location>
    </subcellularLocation>
</comment>
<reference evidence="9" key="1">
    <citation type="journal article" date="2015" name="BMC Genomics">
        <title>Draft genome of a commonly misdiagnosed multidrug resistant pathogen Candida auris.</title>
        <authorList>
            <person name="Chatterjee S."/>
            <person name="Alampalli S.V."/>
            <person name="Nageshan R.K."/>
            <person name="Chettiar S.T."/>
            <person name="Joshi S."/>
            <person name="Tatu U.S."/>
        </authorList>
    </citation>
    <scope>NUCLEOTIDE SEQUENCE [LARGE SCALE GENOMIC DNA]</scope>
    <source>
        <strain evidence="9">6684</strain>
    </source>
</reference>
<evidence type="ECO:0000256" key="6">
    <source>
        <dbReference type="SAM" id="MobiDB-lite"/>
    </source>
</evidence>
<dbReference type="PANTHER" id="PTHR28235">
    <property type="entry name" value="PROTEIN FYV4, MITOCHONDRIAL"/>
    <property type="match status" value="1"/>
</dbReference>
<evidence type="ECO:0000259" key="7">
    <source>
        <dbReference type="SMART" id="SM01238"/>
    </source>
</evidence>
<evidence type="ECO:0000313" key="9">
    <source>
        <dbReference type="Proteomes" id="UP000037122"/>
    </source>
</evidence>
<evidence type="ECO:0000256" key="2">
    <source>
        <dbReference type="ARBA" id="ARBA00010492"/>
    </source>
</evidence>